<evidence type="ECO:0000256" key="2">
    <source>
        <dbReference type="ARBA" id="ARBA00022475"/>
    </source>
</evidence>
<name>A0A9X4NR40_9BURK</name>
<accession>A0A9X4NR40</accession>
<evidence type="ECO:0000256" key="6">
    <source>
        <dbReference type="ARBA" id="ARBA00023136"/>
    </source>
</evidence>
<dbReference type="AlphaFoldDB" id="A0A9X4NR40"/>
<dbReference type="InterPro" id="IPR023679">
    <property type="entry name" value="UPF0761_bac"/>
</dbReference>
<protein>
    <recommendedName>
        <fullName evidence="7">UPF0761 membrane protein H010_07491</fullName>
    </recommendedName>
</protein>
<reference evidence="8" key="1">
    <citation type="submission" date="2013-01" db="EMBL/GenBank/DDBJ databases">
        <title>Genome draft of Hydrogenophaga taeniospiralis 2K1.</title>
        <authorList>
            <person name="Gomila M."/>
            <person name="Lalucat J."/>
        </authorList>
    </citation>
    <scope>NUCLEOTIDE SEQUENCE</scope>
    <source>
        <strain evidence="8">CCUG 15921</strain>
    </source>
</reference>
<dbReference type="PANTHER" id="PTHR30213:SF0">
    <property type="entry name" value="UPF0761 MEMBRANE PROTEIN YIHY"/>
    <property type="match status" value="1"/>
</dbReference>
<dbReference type="OrthoDB" id="9808671at2"/>
<comment type="subcellular location">
    <subcellularLocation>
        <location evidence="1 7">Cell membrane</location>
        <topology evidence="1 7">Multi-pass membrane protein</topology>
    </subcellularLocation>
</comment>
<dbReference type="PANTHER" id="PTHR30213">
    <property type="entry name" value="INNER MEMBRANE PROTEIN YHJD"/>
    <property type="match status" value="1"/>
</dbReference>
<evidence type="ECO:0000256" key="3">
    <source>
        <dbReference type="ARBA" id="ARBA00022519"/>
    </source>
</evidence>
<dbReference type="NCBIfam" id="TIGR00765">
    <property type="entry name" value="yihY_not_rbn"/>
    <property type="match status" value="1"/>
</dbReference>
<evidence type="ECO:0000256" key="7">
    <source>
        <dbReference type="HAMAP-Rule" id="MF_00672"/>
    </source>
</evidence>
<dbReference type="Pfam" id="PF03631">
    <property type="entry name" value="Virul_fac_BrkB"/>
    <property type="match status" value="1"/>
</dbReference>
<keyword evidence="5 7" id="KW-1133">Transmembrane helix</keyword>
<keyword evidence="4 7" id="KW-0812">Transmembrane</keyword>
<dbReference type="RefSeq" id="WP_084235790.1">
    <property type="nucleotide sequence ID" value="NZ_AOGK01000005.1"/>
</dbReference>
<feature type="transmembrane region" description="Helical" evidence="7">
    <location>
        <begin position="152"/>
        <end position="176"/>
    </location>
</feature>
<proteinExistence type="inferred from homology"/>
<keyword evidence="9" id="KW-1185">Reference proteome</keyword>
<dbReference type="EMBL" id="AOGK01000005">
    <property type="protein sequence ID" value="MDG5975086.1"/>
    <property type="molecule type" value="Genomic_DNA"/>
</dbReference>
<gene>
    <name evidence="8" type="ORF">H010_07491</name>
</gene>
<dbReference type="HAMAP" id="MF_00672">
    <property type="entry name" value="UPF0761"/>
    <property type="match status" value="1"/>
</dbReference>
<feature type="transmembrane region" description="Helical" evidence="7">
    <location>
        <begin position="266"/>
        <end position="285"/>
    </location>
</feature>
<evidence type="ECO:0000313" key="8">
    <source>
        <dbReference type="EMBL" id="MDG5975086.1"/>
    </source>
</evidence>
<sequence length="429" mass="47165">MTLIERLRTMETLLRELWRDTLKFPWRNTAFTLRERFREDRLGVTASSLTFTTTISLVPLFTVALAIFSAFPMFDRLQATLQRWLIQSLVPDNIAKQVLSYLNQFASKAGQMGWAGALVLLVTALALILTIDRKLNDIWRVRQARSLTQRVLVYWAVLTLGPLLLAGSLTATSYALTVSRGVVSFMPGGIRLLLDSVQFALVTGGLAALYRYVPNTHVRWSHALVGGAFVAIGLELAKKALALYLAQVPTYSVVYGTFATVPILLVWFYVAWVIVLLGAVVAAYLPSLLSGVARRGDSPGWNFQLALELLQQLHRVRDDAPKGLALASLAQVLRVDPLQLEEPVAALVGLDWLGRLDEEDERYVLLVDPAATPMAPLLDRLLLARNAGNARFWSESRWSQMTLAQALAQTPEAGVDPHGTVGGPPVAAG</sequence>
<feature type="transmembrane region" description="Helical" evidence="7">
    <location>
        <begin position="112"/>
        <end position="131"/>
    </location>
</feature>
<comment type="similarity">
    <text evidence="7">Belongs to the UPF0761 family.</text>
</comment>
<dbReference type="InterPro" id="IPR017039">
    <property type="entry name" value="Virul_fac_BrkB"/>
</dbReference>
<keyword evidence="6 7" id="KW-0472">Membrane</keyword>
<feature type="transmembrane region" description="Helical" evidence="7">
    <location>
        <begin position="42"/>
        <end position="71"/>
    </location>
</feature>
<evidence type="ECO:0000256" key="4">
    <source>
        <dbReference type="ARBA" id="ARBA00022692"/>
    </source>
</evidence>
<evidence type="ECO:0000313" key="9">
    <source>
        <dbReference type="Proteomes" id="UP001152876"/>
    </source>
</evidence>
<comment type="caution">
    <text evidence="8">The sequence shown here is derived from an EMBL/GenBank/DDBJ whole genome shotgun (WGS) entry which is preliminary data.</text>
</comment>
<dbReference type="Proteomes" id="UP001152876">
    <property type="component" value="Unassembled WGS sequence"/>
</dbReference>
<keyword evidence="2 7" id="KW-1003">Cell membrane</keyword>
<keyword evidence="3" id="KW-0997">Cell inner membrane</keyword>
<dbReference type="GO" id="GO:0005886">
    <property type="term" value="C:plasma membrane"/>
    <property type="evidence" value="ECO:0007669"/>
    <property type="project" value="UniProtKB-SubCell"/>
</dbReference>
<feature type="transmembrane region" description="Helical" evidence="7">
    <location>
        <begin position="196"/>
        <end position="213"/>
    </location>
</feature>
<organism evidence="8 9">
    <name type="scientific">Hydrogenophaga taeniospiralis CCUG 15921</name>
    <dbReference type="NCBI Taxonomy" id="1281780"/>
    <lineage>
        <taxon>Bacteria</taxon>
        <taxon>Pseudomonadati</taxon>
        <taxon>Pseudomonadota</taxon>
        <taxon>Betaproteobacteria</taxon>
        <taxon>Burkholderiales</taxon>
        <taxon>Comamonadaceae</taxon>
        <taxon>Hydrogenophaga</taxon>
    </lineage>
</organism>
<evidence type="ECO:0000256" key="5">
    <source>
        <dbReference type="ARBA" id="ARBA00022989"/>
    </source>
</evidence>
<evidence type="ECO:0000256" key="1">
    <source>
        <dbReference type="ARBA" id="ARBA00004651"/>
    </source>
</evidence>
<feature type="transmembrane region" description="Helical" evidence="7">
    <location>
        <begin position="225"/>
        <end position="246"/>
    </location>
</feature>